<evidence type="ECO:0000313" key="3">
    <source>
        <dbReference type="Proteomes" id="UP001157034"/>
    </source>
</evidence>
<feature type="compositionally biased region" description="Low complexity" evidence="1">
    <location>
        <begin position="235"/>
        <end position="285"/>
    </location>
</feature>
<evidence type="ECO:0000313" key="2">
    <source>
        <dbReference type="EMBL" id="GMA96651.1"/>
    </source>
</evidence>
<evidence type="ECO:0008006" key="4">
    <source>
        <dbReference type="Google" id="ProtNLM"/>
    </source>
</evidence>
<accession>A0ABQ6KEB0</accession>
<keyword evidence="3" id="KW-1185">Reference proteome</keyword>
<proteinExistence type="predicted"/>
<evidence type="ECO:0000256" key="1">
    <source>
        <dbReference type="SAM" id="MobiDB-lite"/>
    </source>
</evidence>
<comment type="caution">
    <text evidence="2">The sequence shown here is derived from an EMBL/GenBank/DDBJ whole genome shotgun (WGS) entry which is preliminary data.</text>
</comment>
<name>A0ABQ6KEB0_9MICO</name>
<dbReference type="EMBL" id="BSVB01000001">
    <property type="protein sequence ID" value="GMA96651.1"/>
    <property type="molecule type" value="Genomic_DNA"/>
</dbReference>
<feature type="region of interest" description="Disordered" evidence="1">
    <location>
        <begin position="212"/>
        <end position="297"/>
    </location>
</feature>
<protein>
    <recommendedName>
        <fullName evidence="4">PD-(D/E)XK endonuclease-like domain-containing protein</fullName>
    </recommendedName>
</protein>
<reference evidence="3" key="1">
    <citation type="journal article" date="2019" name="Int. J. Syst. Evol. Microbiol.">
        <title>The Global Catalogue of Microorganisms (GCM) 10K type strain sequencing project: providing services to taxonomists for standard genome sequencing and annotation.</title>
        <authorList>
            <consortium name="The Broad Institute Genomics Platform"/>
            <consortium name="The Broad Institute Genome Sequencing Center for Infectious Disease"/>
            <person name="Wu L."/>
            <person name="Ma J."/>
        </authorList>
    </citation>
    <scope>NUCLEOTIDE SEQUENCE [LARGE SCALE GENOMIC DNA]</scope>
    <source>
        <strain evidence="3">NBRC 108894</strain>
    </source>
</reference>
<sequence length="297" mass="31002">MLESVSARDDDALAGAHTQTLAALRDGAGVVYQAAFATDEFVGFADFLVRTDDGAYEVYDTKLARRAKITALLQLAAYADQLERLGIPTGPRVHLLLGDGSTSTHRLTDIAPVFADRWARLRWMIAERVAAAEAIAWEEPGYAVCGRCAECAAQVEATRDVLLVAGMRSTQRIRLAEAGIRTIDQLAATDEPVAGIGAGALAALRDQARMQVAGEGARSPRACTTPPASPPCPNPTRATSSSTSRATRSGPTAAAGRPAGTWSTCSASSSTRAASASTSGRSGRTTARRRSAPPSTS</sequence>
<organism evidence="2 3">
    <name type="scientific">Pseudolysinimonas kribbensis</name>
    <dbReference type="NCBI Taxonomy" id="433641"/>
    <lineage>
        <taxon>Bacteria</taxon>
        <taxon>Bacillati</taxon>
        <taxon>Actinomycetota</taxon>
        <taxon>Actinomycetes</taxon>
        <taxon>Micrococcales</taxon>
        <taxon>Microbacteriaceae</taxon>
        <taxon>Pseudolysinimonas</taxon>
    </lineage>
</organism>
<dbReference type="Proteomes" id="UP001157034">
    <property type="component" value="Unassembled WGS sequence"/>
</dbReference>
<gene>
    <name evidence="2" type="ORF">GCM10025881_34750</name>
</gene>